<comment type="cofactor">
    <cofactor evidence="1">
        <name>Fe(2+)</name>
        <dbReference type="ChEBI" id="CHEBI:29033"/>
    </cofactor>
</comment>
<comment type="caution">
    <text evidence="14">The sequence shown here is derived from an EMBL/GenBank/DDBJ whole genome shotgun (WGS) entry which is preliminary data.</text>
</comment>
<dbReference type="GO" id="GO:0000785">
    <property type="term" value="C:chromatin"/>
    <property type="evidence" value="ECO:0007669"/>
    <property type="project" value="TreeGrafter"/>
</dbReference>
<evidence type="ECO:0000256" key="7">
    <source>
        <dbReference type="ARBA" id="ARBA00023004"/>
    </source>
</evidence>
<dbReference type="Pfam" id="PF05965">
    <property type="entry name" value="FYRC"/>
    <property type="match status" value="1"/>
</dbReference>
<dbReference type="SMART" id="SM00541">
    <property type="entry name" value="FYRN"/>
    <property type="match status" value="1"/>
</dbReference>
<dbReference type="SMART" id="SM00545">
    <property type="entry name" value="JmjN"/>
    <property type="match status" value="1"/>
</dbReference>
<evidence type="ECO:0000256" key="8">
    <source>
        <dbReference type="ARBA" id="ARBA00023015"/>
    </source>
</evidence>
<dbReference type="GO" id="GO:0005634">
    <property type="term" value="C:nucleus"/>
    <property type="evidence" value="ECO:0007669"/>
    <property type="project" value="UniProtKB-SubCell"/>
</dbReference>
<feature type="compositionally biased region" description="Basic and acidic residues" evidence="11">
    <location>
        <begin position="65"/>
        <end position="77"/>
    </location>
</feature>
<dbReference type="SMART" id="SM00558">
    <property type="entry name" value="JmjC"/>
    <property type="match status" value="1"/>
</dbReference>
<dbReference type="GO" id="GO:0046872">
    <property type="term" value="F:metal ion binding"/>
    <property type="evidence" value="ECO:0007669"/>
    <property type="project" value="UniProtKB-KW"/>
</dbReference>
<name>A0A8J5S2Y0_ZIZPA</name>
<keyword evidence="4" id="KW-0156">Chromatin regulator</keyword>
<dbReference type="InterPro" id="IPR003888">
    <property type="entry name" value="FYrich_N"/>
</dbReference>
<dbReference type="Proteomes" id="UP000729402">
    <property type="component" value="Unassembled WGS sequence"/>
</dbReference>
<dbReference type="InterPro" id="IPR003347">
    <property type="entry name" value="JmjC_dom"/>
</dbReference>
<evidence type="ECO:0000259" key="12">
    <source>
        <dbReference type="PROSITE" id="PS51183"/>
    </source>
</evidence>
<proteinExistence type="predicted"/>
<keyword evidence="8" id="KW-0805">Transcription regulation</keyword>
<accession>A0A8J5S2Y0</accession>
<feature type="compositionally biased region" description="Basic residues" evidence="11">
    <location>
        <begin position="159"/>
        <end position="168"/>
    </location>
</feature>
<feature type="region of interest" description="Disordered" evidence="11">
    <location>
        <begin position="1"/>
        <end position="81"/>
    </location>
</feature>
<protein>
    <submittedName>
        <fullName evidence="14">Uncharacterized protein</fullName>
    </submittedName>
</protein>
<dbReference type="InterPro" id="IPR003889">
    <property type="entry name" value="FYrich_C"/>
</dbReference>
<evidence type="ECO:0000313" key="14">
    <source>
        <dbReference type="EMBL" id="KAG8067685.1"/>
    </source>
</evidence>
<feature type="domain" description="JmjC" evidence="13">
    <location>
        <begin position="287"/>
        <end position="453"/>
    </location>
</feature>
<organism evidence="14 15">
    <name type="scientific">Zizania palustris</name>
    <name type="common">Northern wild rice</name>
    <dbReference type="NCBI Taxonomy" id="103762"/>
    <lineage>
        <taxon>Eukaryota</taxon>
        <taxon>Viridiplantae</taxon>
        <taxon>Streptophyta</taxon>
        <taxon>Embryophyta</taxon>
        <taxon>Tracheophyta</taxon>
        <taxon>Spermatophyta</taxon>
        <taxon>Magnoliopsida</taxon>
        <taxon>Liliopsida</taxon>
        <taxon>Poales</taxon>
        <taxon>Poaceae</taxon>
        <taxon>BOP clade</taxon>
        <taxon>Oryzoideae</taxon>
        <taxon>Oryzeae</taxon>
        <taxon>Zizaniinae</taxon>
        <taxon>Zizania</taxon>
    </lineage>
</organism>
<keyword evidence="10" id="KW-0539">Nucleus</keyword>
<reference evidence="14" key="1">
    <citation type="journal article" date="2021" name="bioRxiv">
        <title>Whole Genome Assembly and Annotation of Northern Wild Rice, Zizania palustris L., Supports a Whole Genome Duplication in the Zizania Genus.</title>
        <authorList>
            <person name="Haas M."/>
            <person name="Kono T."/>
            <person name="Macchietto M."/>
            <person name="Millas R."/>
            <person name="McGilp L."/>
            <person name="Shao M."/>
            <person name="Duquette J."/>
            <person name="Hirsch C.N."/>
            <person name="Kimball J."/>
        </authorList>
    </citation>
    <scope>NUCLEOTIDE SEQUENCE</scope>
    <source>
        <tissue evidence="14">Fresh leaf tissue</tissue>
    </source>
</reference>
<dbReference type="Pfam" id="PF05964">
    <property type="entry name" value="FYRN"/>
    <property type="match status" value="1"/>
</dbReference>
<evidence type="ECO:0000256" key="5">
    <source>
        <dbReference type="ARBA" id="ARBA00022964"/>
    </source>
</evidence>
<dbReference type="PROSITE" id="PS51184">
    <property type="entry name" value="JMJC"/>
    <property type="match status" value="1"/>
</dbReference>
<evidence type="ECO:0000256" key="2">
    <source>
        <dbReference type="ARBA" id="ARBA00004123"/>
    </source>
</evidence>
<keyword evidence="7" id="KW-0408">Iron</keyword>
<dbReference type="PANTHER" id="PTHR10694:SF140">
    <property type="entry name" value="OS05G0302300 PROTEIN"/>
    <property type="match status" value="1"/>
</dbReference>
<dbReference type="Pfam" id="PF02373">
    <property type="entry name" value="JmjC"/>
    <property type="match status" value="1"/>
</dbReference>
<feature type="compositionally biased region" description="Basic and acidic residues" evidence="11">
    <location>
        <begin position="146"/>
        <end position="156"/>
    </location>
</feature>
<dbReference type="Pfam" id="PF02375">
    <property type="entry name" value="JmjN"/>
    <property type="match status" value="1"/>
</dbReference>
<feature type="compositionally biased region" description="Basic residues" evidence="11">
    <location>
        <begin position="19"/>
        <end position="30"/>
    </location>
</feature>
<dbReference type="FunFam" id="3.30.160.360:FF:000005">
    <property type="entry name" value="Putative lysine-specific demethylase JMJ16"/>
    <property type="match status" value="1"/>
</dbReference>
<feature type="domain" description="JmjN" evidence="12">
    <location>
        <begin position="80"/>
        <end position="121"/>
    </location>
</feature>
<dbReference type="PANTHER" id="PTHR10694">
    <property type="entry name" value="LYSINE-SPECIFIC DEMETHYLASE"/>
    <property type="match status" value="1"/>
</dbReference>
<evidence type="ECO:0000256" key="1">
    <source>
        <dbReference type="ARBA" id="ARBA00001954"/>
    </source>
</evidence>
<dbReference type="GO" id="GO:0045814">
    <property type="term" value="P:negative regulation of gene expression, epigenetic"/>
    <property type="evidence" value="ECO:0007669"/>
    <property type="project" value="UniProtKB-ARBA"/>
</dbReference>
<dbReference type="PROSITE" id="PS51183">
    <property type="entry name" value="JMJN"/>
    <property type="match status" value="1"/>
</dbReference>
<dbReference type="OrthoDB" id="1678912at2759"/>
<evidence type="ECO:0000256" key="11">
    <source>
        <dbReference type="SAM" id="MobiDB-lite"/>
    </source>
</evidence>
<comment type="subcellular location">
    <subcellularLocation>
        <location evidence="2">Nucleus</location>
    </subcellularLocation>
</comment>
<dbReference type="Pfam" id="PF02928">
    <property type="entry name" value="zf-C5HC2"/>
    <property type="match status" value="1"/>
</dbReference>
<dbReference type="PROSITE" id="PS51542">
    <property type="entry name" value="FYRN"/>
    <property type="match status" value="1"/>
</dbReference>
<keyword evidence="5" id="KW-0223">Dioxygenase</keyword>
<dbReference type="AlphaFoldDB" id="A0A8J5S2Y0"/>
<sequence>MVSSSASPEGGVSAAAARPPRRGGKRRMRGRTPSPQPGSSAAESQGPFPSGTREENGAGTTDTNGKWHPDESYRPEIGDAPVFTPTEEEFKDAIGYITSIRPQAEKYGICRIVPPSCWRPPCYLKEKNFWECTEFNTRVQQIDKLQNREPTKEKTQARAQKKKKRRKRLRFGMTHRRPSTNISESDAEEKFGFQSGSDFTLEEFQKYADEFKQQYFGMQGSDEIPLSEIKKKKKICQPSVKEIEGEYWRIVVCPTDDVEVDYGADLDTSMFSSGFSKLSSDANKQDPYGLSCWNLNNLPRIPGSVLSFETDDISGVVVPWLYVGMCFSSFCWHVEDHFLYSLNYMHFGEPKVWYGVPGGDAVKLEEAMRKNLPRLFEEQPDLLHELVTQLSPSVLKSEGVPVYRVVQSPGEFVLTLPRAYHSGFNCGFNCAEAVNVAPVDWLPHGQCAAELYREQRRKTSISHDKLLLKTVKEAVRQLWMNLHNCKSEQGGYRWKDTCGKKGMLTTAIKTRVKMEEAAWTANAILQFKKMDKDYDSTDRECFSCFYDLHLSAVSCQCSPNRFACLNHANLLCSCEMDRKFALFRYNIEELNTLVAALEGDPAAIYQWGHNDIGLVCPSDSMRYKMGLGESTEFSESAIEANHGCSIGVNQDHYHDGSAKSAGYQQKGIQIKCAVLNVGGSSSSPGVKELIYSSGTPSTECLSSSTSIALEKNNKNKMAVDFESLGTISIPSRQDACGSSLSLNHSSELPSSRIQTANYMVSQLAMPSSIQPDEVSRPTIPEYPVELLDYGTVMVGKKWCNQKAIFPKGFRSRVTFHSVLDPTKTCCYISEVLDAGLLGPLFRVTVEYLPEVSFTHTSPMQCWDSVRDRVNEEIEKQQMVGKSGLPDLQSFNYVNGLEMFGFLSPLIIKEIEALDPRHQCLDYWFSKFSSGGTKLLSEPVLATTHFYTRPEIPHRRPLTSIVVEDAVKGRGKEPRGLPPLEGKGEALMLFALLAF</sequence>
<evidence type="ECO:0000256" key="6">
    <source>
        <dbReference type="ARBA" id="ARBA00023002"/>
    </source>
</evidence>
<dbReference type="SMART" id="SM00542">
    <property type="entry name" value="FYRC"/>
    <property type="match status" value="1"/>
</dbReference>
<evidence type="ECO:0000259" key="13">
    <source>
        <dbReference type="PROSITE" id="PS51184"/>
    </source>
</evidence>
<keyword evidence="15" id="KW-1185">Reference proteome</keyword>
<gene>
    <name evidence="14" type="ORF">GUJ93_ZPchr0005g14799</name>
</gene>
<feature type="region of interest" description="Disordered" evidence="11">
    <location>
        <begin position="146"/>
        <end position="168"/>
    </location>
</feature>
<dbReference type="InterPro" id="IPR004198">
    <property type="entry name" value="Znf_C5HC2"/>
</dbReference>
<keyword evidence="6" id="KW-0560">Oxidoreductase</keyword>
<dbReference type="GO" id="GO:0034647">
    <property type="term" value="F:histone H3K4me/H3K4me2/H3K4me3 demethylase activity"/>
    <property type="evidence" value="ECO:0007669"/>
    <property type="project" value="TreeGrafter"/>
</dbReference>
<evidence type="ECO:0000313" key="15">
    <source>
        <dbReference type="Proteomes" id="UP000729402"/>
    </source>
</evidence>
<evidence type="ECO:0000256" key="9">
    <source>
        <dbReference type="ARBA" id="ARBA00023163"/>
    </source>
</evidence>
<evidence type="ECO:0000256" key="4">
    <source>
        <dbReference type="ARBA" id="ARBA00022853"/>
    </source>
</evidence>
<dbReference type="InterPro" id="IPR003349">
    <property type="entry name" value="JmjN"/>
</dbReference>
<reference evidence="14" key="2">
    <citation type="submission" date="2021-02" db="EMBL/GenBank/DDBJ databases">
        <authorList>
            <person name="Kimball J.A."/>
            <person name="Haas M.W."/>
            <person name="Macchietto M."/>
            <person name="Kono T."/>
            <person name="Duquette J."/>
            <person name="Shao M."/>
        </authorList>
    </citation>
    <scope>NUCLEOTIDE SEQUENCE</scope>
    <source>
        <tissue evidence="14">Fresh leaf tissue</tissue>
    </source>
</reference>
<dbReference type="PROSITE" id="PS51543">
    <property type="entry name" value="FYRC"/>
    <property type="match status" value="1"/>
</dbReference>
<evidence type="ECO:0000256" key="3">
    <source>
        <dbReference type="ARBA" id="ARBA00022723"/>
    </source>
</evidence>
<keyword evidence="9" id="KW-0804">Transcription</keyword>
<evidence type="ECO:0000256" key="10">
    <source>
        <dbReference type="ARBA" id="ARBA00023242"/>
    </source>
</evidence>
<keyword evidence="3" id="KW-0479">Metal-binding</keyword>
<dbReference type="EMBL" id="JAAALK010000284">
    <property type="protein sequence ID" value="KAG8067685.1"/>
    <property type="molecule type" value="Genomic_DNA"/>
</dbReference>